<dbReference type="Gene3D" id="3.40.50.150">
    <property type="entry name" value="Vaccinia Virus protein VP39"/>
    <property type="match status" value="1"/>
</dbReference>
<keyword evidence="3" id="KW-0949">S-adenosyl-L-methionine</keyword>
<comment type="caution">
    <text evidence="5">The sequence shown here is derived from an EMBL/GenBank/DDBJ whole genome shotgun (WGS) entry which is preliminary data.</text>
</comment>
<dbReference type="CDD" id="cd02440">
    <property type="entry name" value="AdoMet_MTases"/>
    <property type="match status" value="1"/>
</dbReference>
<keyword evidence="2 5" id="KW-0808">Transferase</keyword>
<dbReference type="OrthoDB" id="21342at2"/>
<dbReference type="AlphaFoldDB" id="A0A561UN05"/>
<dbReference type="EMBL" id="VIWT01000001">
    <property type="protein sequence ID" value="TWG00755.1"/>
    <property type="molecule type" value="Genomic_DNA"/>
</dbReference>
<dbReference type="Pfam" id="PF08241">
    <property type="entry name" value="Methyltransf_11"/>
    <property type="match status" value="1"/>
</dbReference>
<evidence type="ECO:0000256" key="2">
    <source>
        <dbReference type="ARBA" id="ARBA00022679"/>
    </source>
</evidence>
<dbReference type="SUPFAM" id="SSF53335">
    <property type="entry name" value="S-adenosyl-L-methionine-dependent methyltransferases"/>
    <property type="match status" value="1"/>
</dbReference>
<protein>
    <submittedName>
        <fullName evidence="5">Methyltransferase family protein</fullName>
    </submittedName>
</protein>
<gene>
    <name evidence="5" type="ORF">FHX73_114635</name>
</gene>
<dbReference type="PANTHER" id="PTHR43464:SF19">
    <property type="entry name" value="UBIQUINONE BIOSYNTHESIS O-METHYLTRANSFERASE, MITOCHONDRIAL"/>
    <property type="match status" value="1"/>
</dbReference>
<keyword evidence="6" id="KW-1185">Reference proteome</keyword>
<dbReference type="Proteomes" id="UP000317940">
    <property type="component" value="Unassembled WGS sequence"/>
</dbReference>
<sequence length="217" mass="22959">MPTELSTAIAAYWTAAAPDFDQEVDHGLREEQARTAWADRLADWLPGEPVRVLDAGCGTGSLALLAAAAGHRVTGVDCSPAMVELARAKFAGEGLPGAFLVGDAAEPPTGGEQFDVVLARHLLWTLPDPLAALRAWAGRLRPGGRLVLVEGRWRQPAEPVPYVPGAGALPWGGGVGAEQLAAAVRELGFEARVEDLTVEPALWGRQVDDERYALITV</sequence>
<dbReference type="GO" id="GO:0032259">
    <property type="term" value="P:methylation"/>
    <property type="evidence" value="ECO:0007669"/>
    <property type="project" value="UniProtKB-KW"/>
</dbReference>
<evidence type="ECO:0000313" key="5">
    <source>
        <dbReference type="EMBL" id="TWG00755.1"/>
    </source>
</evidence>
<reference evidence="5 6" key="1">
    <citation type="submission" date="2019-06" db="EMBL/GenBank/DDBJ databases">
        <title>Sequencing the genomes of 1000 actinobacteria strains.</title>
        <authorList>
            <person name="Klenk H.-P."/>
        </authorList>
    </citation>
    <scope>NUCLEOTIDE SEQUENCE [LARGE SCALE GENOMIC DNA]</scope>
    <source>
        <strain evidence="5 6">DSM 44826</strain>
    </source>
</reference>
<evidence type="ECO:0000259" key="4">
    <source>
        <dbReference type="Pfam" id="PF08241"/>
    </source>
</evidence>
<dbReference type="InterPro" id="IPR013216">
    <property type="entry name" value="Methyltransf_11"/>
</dbReference>
<evidence type="ECO:0000313" key="6">
    <source>
        <dbReference type="Proteomes" id="UP000317940"/>
    </source>
</evidence>
<dbReference type="RefSeq" id="WP_145906805.1">
    <property type="nucleotide sequence ID" value="NZ_BAAAMZ010000003.1"/>
</dbReference>
<organism evidence="5 6">
    <name type="scientific">Kitasatospora viridis</name>
    <dbReference type="NCBI Taxonomy" id="281105"/>
    <lineage>
        <taxon>Bacteria</taxon>
        <taxon>Bacillati</taxon>
        <taxon>Actinomycetota</taxon>
        <taxon>Actinomycetes</taxon>
        <taxon>Kitasatosporales</taxon>
        <taxon>Streptomycetaceae</taxon>
        <taxon>Kitasatospora</taxon>
    </lineage>
</organism>
<accession>A0A561UN05</accession>
<name>A0A561UN05_9ACTN</name>
<evidence type="ECO:0000256" key="1">
    <source>
        <dbReference type="ARBA" id="ARBA00022603"/>
    </source>
</evidence>
<feature type="domain" description="Methyltransferase type 11" evidence="4">
    <location>
        <begin position="53"/>
        <end position="148"/>
    </location>
</feature>
<proteinExistence type="predicted"/>
<dbReference type="GO" id="GO:0008757">
    <property type="term" value="F:S-adenosylmethionine-dependent methyltransferase activity"/>
    <property type="evidence" value="ECO:0007669"/>
    <property type="project" value="InterPro"/>
</dbReference>
<keyword evidence="1 5" id="KW-0489">Methyltransferase</keyword>
<dbReference type="InterPro" id="IPR029063">
    <property type="entry name" value="SAM-dependent_MTases_sf"/>
</dbReference>
<dbReference type="PANTHER" id="PTHR43464">
    <property type="entry name" value="METHYLTRANSFERASE"/>
    <property type="match status" value="1"/>
</dbReference>
<evidence type="ECO:0000256" key="3">
    <source>
        <dbReference type="ARBA" id="ARBA00022691"/>
    </source>
</evidence>